<gene>
    <name evidence="1" type="ORF">SAMN05443633_105221</name>
</gene>
<dbReference type="AlphaFoldDB" id="A0A1M5DA92"/>
<evidence type="ECO:0008006" key="3">
    <source>
        <dbReference type="Google" id="ProtNLM"/>
    </source>
</evidence>
<dbReference type="OrthoDB" id="1260127at2"/>
<dbReference type="STRING" id="1416778.SAMN05443633_105221"/>
<sequence length="114" mass="13749">MRPNYTKIYQDMLKEKAPEKLEDPKIQRLIKKLKTTEDILNFNDLVFTPSKESSHNNQKLRIYDKKTILKLLDYQKKHELSISFMSKKYKISRTTISRWKRLFAEDQDNPAEKN</sequence>
<dbReference type="Proteomes" id="UP000184518">
    <property type="component" value="Unassembled WGS sequence"/>
</dbReference>
<organism evidence="1 2">
    <name type="scientific">Chryseobacterium arachidis</name>
    <dbReference type="NCBI Taxonomy" id="1416778"/>
    <lineage>
        <taxon>Bacteria</taxon>
        <taxon>Pseudomonadati</taxon>
        <taxon>Bacteroidota</taxon>
        <taxon>Flavobacteriia</taxon>
        <taxon>Flavobacteriales</taxon>
        <taxon>Weeksellaceae</taxon>
        <taxon>Chryseobacterium group</taxon>
        <taxon>Chryseobacterium</taxon>
    </lineage>
</organism>
<evidence type="ECO:0000313" key="2">
    <source>
        <dbReference type="Proteomes" id="UP000184518"/>
    </source>
</evidence>
<evidence type="ECO:0000313" key="1">
    <source>
        <dbReference type="EMBL" id="SHF63906.1"/>
    </source>
</evidence>
<keyword evidence="2" id="KW-1185">Reference proteome</keyword>
<dbReference type="EMBL" id="FQUT01000005">
    <property type="protein sequence ID" value="SHF63906.1"/>
    <property type="molecule type" value="Genomic_DNA"/>
</dbReference>
<dbReference type="GO" id="GO:0043565">
    <property type="term" value="F:sequence-specific DNA binding"/>
    <property type="evidence" value="ECO:0007669"/>
    <property type="project" value="InterPro"/>
</dbReference>
<reference evidence="2" key="1">
    <citation type="submission" date="2016-11" db="EMBL/GenBank/DDBJ databases">
        <authorList>
            <person name="Varghese N."/>
            <person name="Submissions S."/>
        </authorList>
    </citation>
    <scope>NUCLEOTIDE SEQUENCE [LARGE SCALE GENOMIC DNA]</scope>
    <source>
        <strain evidence="2">DSM 27619</strain>
    </source>
</reference>
<proteinExistence type="predicted"/>
<protein>
    <recommendedName>
        <fullName evidence="3">Helix-turn-helix domain-containing protein</fullName>
    </recommendedName>
</protein>
<dbReference type="RefSeq" id="WP_072957744.1">
    <property type="nucleotide sequence ID" value="NZ_FQUT01000005.1"/>
</dbReference>
<name>A0A1M5DA92_9FLAO</name>
<dbReference type="SUPFAM" id="SSF48295">
    <property type="entry name" value="TrpR-like"/>
    <property type="match status" value="1"/>
</dbReference>
<dbReference type="InterPro" id="IPR010921">
    <property type="entry name" value="Trp_repressor/repl_initiator"/>
</dbReference>
<accession>A0A1M5DA92</accession>